<gene>
    <name evidence="2" type="ORF">SPARVUS_LOCUS11508632</name>
</gene>
<proteinExistence type="predicted"/>
<dbReference type="Proteomes" id="UP001162483">
    <property type="component" value="Unassembled WGS sequence"/>
</dbReference>
<evidence type="ECO:0008006" key="4">
    <source>
        <dbReference type="Google" id="ProtNLM"/>
    </source>
</evidence>
<dbReference type="CDD" id="cd00117">
    <property type="entry name" value="TFP"/>
    <property type="match status" value="1"/>
</dbReference>
<sequence>FSGHTQTTVRTCNNCRIKIYSQCFCTSAYTTQCEADSSCGSVRYSIGSESIFTTTGCVTTSDCNRTAQLTGVMKLFTYNATCCNSDNCNGGFAVQAPHITILTLLAIFVVYVILLGPQ</sequence>
<keyword evidence="1" id="KW-0472">Membrane</keyword>
<accession>A0ABN9F867</accession>
<feature type="non-terminal residue" evidence="2">
    <location>
        <position position="1"/>
    </location>
</feature>
<evidence type="ECO:0000313" key="3">
    <source>
        <dbReference type="Proteomes" id="UP001162483"/>
    </source>
</evidence>
<protein>
    <recommendedName>
        <fullName evidence="4">UPAR/Ly6 domain-containing protein</fullName>
    </recommendedName>
</protein>
<reference evidence="2" key="1">
    <citation type="submission" date="2023-05" db="EMBL/GenBank/DDBJ databases">
        <authorList>
            <person name="Stuckert A."/>
        </authorList>
    </citation>
    <scope>NUCLEOTIDE SEQUENCE</scope>
</reference>
<keyword evidence="1" id="KW-0812">Transmembrane</keyword>
<dbReference type="SUPFAM" id="SSF57302">
    <property type="entry name" value="Snake toxin-like"/>
    <property type="match status" value="1"/>
</dbReference>
<keyword evidence="3" id="KW-1185">Reference proteome</keyword>
<comment type="caution">
    <text evidence="2">The sequence shown here is derived from an EMBL/GenBank/DDBJ whole genome shotgun (WGS) entry which is preliminary data.</text>
</comment>
<evidence type="ECO:0000313" key="2">
    <source>
        <dbReference type="EMBL" id="CAI9593231.1"/>
    </source>
</evidence>
<keyword evidence="1" id="KW-1133">Transmembrane helix</keyword>
<organism evidence="2 3">
    <name type="scientific">Staurois parvus</name>
    <dbReference type="NCBI Taxonomy" id="386267"/>
    <lineage>
        <taxon>Eukaryota</taxon>
        <taxon>Metazoa</taxon>
        <taxon>Chordata</taxon>
        <taxon>Craniata</taxon>
        <taxon>Vertebrata</taxon>
        <taxon>Euteleostomi</taxon>
        <taxon>Amphibia</taxon>
        <taxon>Batrachia</taxon>
        <taxon>Anura</taxon>
        <taxon>Neobatrachia</taxon>
        <taxon>Ranoidea</taxon>
        <taxon>Ranidae</taxon>
        <taxon>Staurois</taxon>
    </lineage>
</organism>
<evidence type="ECO:0000256" key="1">
    <source>
        <dbReference type="SAM" id="Phobius"/>
    </source>
</evidence>
<name>A0ABN9F867_9NEOB</name>
<dbReference type="InterPro" id="IPR045860">
    <property type="entry name" value="Snake_toxin-like_sf"/>
</dbReference>
<feature type="transmembrane region" description="Helical" evidence="1">
    <location>
        <begin position="92"/>
        <end position="114"/>
    </location>
</feature>
<dbReference type="EMBL" id="CATNWA010016502">
    <property type="protein sequence ID" value="CAI9593231.1"/>
    <property type="molecule type" value="Genomic_DNA"/>
</dbReference>
<dbReference type="Gene3D" id="2.10.60.10">
    <property type="entry name" value="CD59"/>
    <property type="match status" value="1"/>
</dbReference>